<dbReference type="InterPro" id="IPR005561">
    <property type="entry name" value="ANTAR"/>
</dbReference>
<feature type="domain" description="ANTAR" evidence="1">
    <location>
        <begin position="10"/>
        <end position="71"/>
    </location>
</feature>
<dbReference type="Proteomes" id="UP000502665">
    <property type="component" value="Chromosome"/>
</dbReference>
<evidence type="ECO:0000259" key="1">
    <source>
        <dbReference type="PROSITE" id="PS50921"/>
    </source>
</evidence>
<accession>A0A6M4X0N9</accession>
<proteinExistence type="predicted"/>
<sequence length="105" mass="11478">MPDGTRNATVACLEQENVQLRHAVDSHATVDQALGVHIEIHRTPPATGFEVLSEVSQHTNIKLHTVAEMVIDWALEQSLPEQVERALGQAVQRRSGQDGAPGRPQ</sequence>
<gene>
    <name evidence="2" type="ORF">G9272_43765</name>
</gene>
<reference evidence="2" key="1">
    <citation type="submission" date="2020-03" db="EMBL/GenBank/DDBJ databases">
        <title>Molecular networking-based the target discovery of potent antiproliferative macrolactams: 5/6/7/16 polycyclic ansamycins and glycosylated trienomycin from Streptomyces cacaoi subsp. asoensis.</title>
        <authorList>
            <person name="Liu L.-L."/>
        </authorList>
    </citation>
    <scope>NUCLEOTIDE SEQUENCE [LARGE SCALE GENOMIC DNA]</scope>
    <source>
        <strain evidence="2">H2S5</strain>
    </source>
</reference>
<dbReference type="Pfam" id="PF03861">
    <property type="entry name" value="ANTAR"/>
    <property type="match status" value="1"/>
</dbReference>
<dbReference type="RefSeq" id="WP_171401682.1">
    <property type="nucleotide sequence ID" value="NZ_CP049838.1"/>
</dbReference>
<dbReference type="InterPro" id="IPR024189">
    <property type="entry name" value="ANTAR_transcrpt_antiterm_reg"/>
</dbReference>
<evidence type="ECO:0000313" key="2">
    <source>
        <dbReference type="EMBL" id="QJT06370.1"/>
    </source>
</evidence>
<protein>
    <submittedName>
        <fullName evidence="2">ANTAR domain-containing protein</fullName>
    </submittedName>
</protein>
<dbReference type="PIRSF" id="PIRSF010636">
    <property type="entry name" value="ANTAR_solo"/>
    <property type="match status" value="1"/>
</dbReference>
<dbReference type="GO" id="GO:0003723">
    <property type="term" value="F:RNA binding"/>
    <property type="evidence" value="ECO:0007669"/>
    <property type="project" value="InterPro"/>
</dbReference>
<name>A0A6M4X0N9_9ACTN</name>
<dbReference type="SMART" id="SM01012">
    <property type="entry name" value="ANTAR"/>
    <property type="match status" value="1"/>
</dbReference>
<dbReference type="Gene3D" id="1.10.10.10">
    <property type="entry name" value="Winged helix-like DNA-binding domain superfamily/Winged helix DNA-binding domain"/>
    <property type="match status" value="1"/>
</dbReference>
<dbReference type="InterPro" id="IPR036388">
    <property type="entry name" value="WH-like_DNA-bd_sf"/>
</dbReference>
<dbReference type="EMBL" id="CP049838">
    <property type="protein sequence ID" value="QJT06370.1"/>
    <property type="molecule type" value="Genomic_DNA"/>
</dbReference>
<evidence type="ECO:0000313" key="3">
    <source>
        <dbReference type="Proteomes" id="UP000502665"/>
    </source>
</evidence>
<dbReference type="SUPFAM" id="SSF52172">
    <property type="entry name" value="CheY-like"/>
    <property type="match status" value="1"/>
</dbReference>
<dbReference type="PROSITE" id="PS50921">
    <property type="entry name" value="ANTAR"/>
    <property type="match status" value="1"/>
</dbReference>
<keyword evidence="3" id="KW-1185">Reference proteome</keyword>
<dbReference type="AlphaFoldDB" id="A0A6M4X0N9"/>
<organism evidence="2 3">
    <name type="scientific">Streptomyces asoensis</name>
    <dbReference type="NCBI Taxonomy" id="249586"/>
    <lineage>
        <taxon>Bacteria</taxon>
        <taxon>Bacillati</taxon>
        <taxon>Actinomycetota</taxon>
        <taxon>Actinomycetes</taxon>
        <taxon>Kitasatosporales</taxon>
        <taxon>Streptomycetaceae</taxon>
        <taxon>Streptomyces</taxon>
    </lineage>
</organism>
<dbReference type="InterPro" id="IPR011006">
    <property type="entry name" value="CheY-like_superfamily"/>
</dbReference>